<sequence>MKKLLISTLIFSIFLSIAMGQVKPRRFSKQWKMDGPEKSWNTVEHESFFQWRDKLRARRAMTNDEILRRQKAILNGNKITTEIWNYGSISSPGNRVTDIVWEGLGYGYEFGPFIGAEIIIPANSHQDAYIKKDSSGNPILDADGNPIWAAKVISDGLVSLGGEISPDGKSFWGWEPLTYNEKGVPYGDPNSPRIPTSNDMDRDGDGKPDSWPEGWYNANLKRYVWPGALRQGSSNADLESFFVVDDRSNQEFKYYPFSNDS</sequence>
<accession>A0A381XR82</accession>
<feature type="region of interest" description="Disordered" evidence="1">
    <location>
        <begin position="184"/>
        <end position="211"/>
    </location>
</feature>
<protein>
    <submittedName>
        <fullName evidence="2">Uncharacterized protein</fullName>
    </submittedName>
</protein>
<evidence type="ECO:0000313" key="2">
    <source>
        <dbReference type="EMBL" id="SVA67274.1"/>
    </source>
</evidence>
<name>A0A381XR82_9ZZZZ</name>
<dbReference type="EMBL" id="UINC01016089">
    <property type="protein sequence ID" value="SVA67274.1"/>
    <property type="molecule type" value="Genomic_DNA"/>
</dbReference>
<feature type="compositionally biased region" description="Basic and acidic residues" evidence="1">
    <location>
        <begin position="199"/>
        <end position="210"/>
    </location>
</feature>
<gene>
    <name evidence="2" type="ORF">METZ01_LOCUS120128</name>
</gene>
<reference evidence="2" key="1">
    <citation type="submission" date="2018-05" db="EMBL/GenBank/DDBJ databases">
        <authorList>
            <person name="Lanie J.A."/>
            <person name="Ng W.-L."/>
            <person name="Kazmierczak K.M."/>
            <person name="Andrzejewski T.M."/>
            <person name="Davidsen T.M."/>
            <person name="Wayne K.J."/>
            <person name="Tettelin H."/>
            <person name="Glass J.I."/>
            <person name="Rusch D."/>
            <person name="Podicherti R."/>
            <person name="Tsui H.-C.T."/>
            <person name="Winkler M.E."/>
        </authorList>
    </citation>
    <scope>NUCLEOTIDE SEQUENCE</scope>
</reference>
<evidence type="ECO:0000256" key="1">
    <source>
        <dbReference type="SAM" id="MobiDB-lite"/>
    </source>
</evidence>
<feature type="non-terminal residue" evidence="2">
    <location>
        <position position="261"/>
    </location>
</feature>
<dbReference type="AlphaFoldDB" id="A0A381XR82"/>
<organism evidence="2">
    <name type="scientific">marine metagenome</name>
    <dbReference type="NCBI Taxonomy" id="408172"/>
    <lineage>
        <taxon>unclassified sequences</taxon>
        <taxon>metagenomes</taxon>
        <taxon>ecological metagenomes</taxon>
    </lineage>
</organism>
<proteinExistence type="predicted"/>